<gene>
    <name evidence="2" type="ORF">SAMN02910429_00249</name>
</gene>
<keyword evidence="3" id="KW-1185">Reference proteome</keyword>
<feature type="region of interest" description="Disordered" evidence="1">
    <location>
        <begin position="177"/>
        <end position="248"/>
    </location>
</feature>
<evidence type="ECO:0000313" key="3">
    <source>
        <dbReference type="Proteomes" id="UP000182471"/>
    </source>
</evidence>
<sequence>MNKKLIKVVLTTILVFAMNVTAFAAGSAIAVVIDEAKGITKDCIEAKDGVIIKSVEPDITNPEALKALESEAKDINERLEKNDLGIVNNFKMDVRAQGSGCIVIYLGEQYAKKIAIVSHYNTKEGYWTRQILKISDAGEISPSFENFSPIYITIVDYDGDISEFRKTTGIFQTEKGVETKDNGTGSVVDKDNKNDTSKGNSGGGSIDIPSPSKGATYTQSSGNKSSGLATRSVITTGGGGGKGKGKSPNTNDGYGVVWLLSGIIICSALTMVSLKKEK</sequence>
<feature type="compositionally biased region" description="Polar residues" evidence="1">
    <location>
        <begin position="213"/>
        <end position="235"/>
    </location>
</feature>
<protein>
    <submittedName>
        <fullName evidence="2">Uncharacterized protein</fullName>
    </submittedName>
</protein>
<dbReference type="AlphaFoldDB" id="A0A1H9PGD6"/>
<dbReference type="EMBL" id="FOGW01000004">
    <property type="protein sequence ID" value="SER47160.1"/>
    <property type="molecule type" value="Genomic_DNA"/>
</dbReference>
<dbReference type="Proteomes" id="UP000182471">
    <property type="component" value="Unassembled WGS sequence"/>
</dbReference>
<organism evidence="2 3">
    <name type="scientific">Lachnobacterium bovis</name>
    <dbReference type="NCBI Taxonomy" id="140626"/>
    <lineage>
        <taxon>Bacteria</taxon>
        <taxon>Bacillati</taxon>
        <taxon>Bacillota</taxon>
        <taxon>Clostridia</taxon>
        <taxon>Lachnospirales</taxon>
        <taxon>Lachnospiraceae</taxon>
        <taxon>Lachnobacterium</taxon>
    </lineage>
</organism>
<reference evidence="3" key="1">
    <citation type="submission" date="2016-10" db="EMBL/GenBank/DDBJ databases">
        <authorList>
            <person name="Varghese N."/>
            <person name="Submissions S."/>
        </authorList>
    </citation>
    <scope>NUCLEOTIDE SEQUENCE [LARGE SCALE GENOMIC DNA]</scope>
    <source>
        <strain evidence="3">S1b</strain>
    </source>
</reference>
<evidence type="ECO:0000256" key="1">
    <source>
        <dbReference type="SAM" id="MobiDB-lite"/>
    </source>
</evidence>
<accession>A0A1H9PGD6</accession>
<proteinExistence type="predicted"/>
<dbReference type="RefSeq" id="WP_027422375.1">
    <property type="nucleotide sequence ID" value="NZ_FOGW01000004.1"/>
</dbReference>
<evidence type="ECO:0000313" key="2">
    <source>
        <dbReference type="EMBL" id="SER47160.1"/>
    </source>
</evidence>
<name>A0A1H9PGD6_9FIRM</name>